<evidence type="ECO:0000313" key="12">
    <source>
        <dbReference type="Proteomes" id="UP001408789"/>
    </source>
</evidence>
<dbReference type="SMART" id="SM00746">
    <property type="entry name" value="TRASH"/>
    <property type="match status" value="1"/>
</dbReference>
<dbReference type="GO" id="GO:0002181">
    <property type="term" value="P:cytoplasmic translation"/>
    <property type="evidence" value="ECO:0007669"/>
    <property type="project" value="TreeGrafter"/>
</dbReference>
<dbReference type="CDD" id="cd01960">
    <property type="entry name" value="nsLTP1"/>
    <property type="match status" value="1"/>
</dbReference>
<dbReference type="GO" id="GO:0003735">
    <property type="term" value="F:structural constituent of ribosome"/>
    <property type="evidence" value="ECO:0007669"/>
    <property type="project" value="InterPro"/>
</dbReference>
<comment type="similarity">
    <text evidence="2 7">Belongs to the plant LTP family.</text>
</comment>
<evidence type="ECO:0000256" key="5">
    <source>
        <dbReference type="ARBA" id="ARBA00023121"/>
    </source>
</evidence>
<keyword evidence="4" id="KW-0689">Ribosomal protein</keyword>
<dbReference type="GO" id="GO:0006869">
    <property type="term" value="P:lipid transport"/>
    <property type="evidence" value="ECO:0007669"/>
    <property type="project" value="InterPro"/>
</dbReference>
<proteinExistence type="inferred from homology"/>
<feature type="domain" description="Bifunctional inhibitor/plant lipid transfer protein/seed storage helical" evidence="9">
    <location>
        <begin position="242"/>
        <end position="328"/>
    </location>
</feature>
<dbReference type="PROSITE" id="PS01073">
    <property type="entry name" value="RIBOSOMAL_L24E"/>
    <property type="match status" value="1"/>
</dbReference>
<dbReference type="Gene3D" id="2.30.170.20">
    <property type="entry name" value="Ribosomal protein L24e"/>
    <property type="match status" value="1"/>
</dbReference>
<comment type="function">
    <text evidence="7">Plant non-specific lipid-transfer proteins transfer phospholipids as well as galactolipids across membranes. May play a role in wax or cutin deposition in the cell walls of expanding epidermal cells and certain secretory tissues.</text>
</comment>
<dbReference type="Proteomes" id="UP001408789">
    <property type="component" value="Unassembled WGS sequence"/>
</dbReference>
<dbReference type="InterPro" id="IPR038630">
    <property type="entry name" value="L24e/L24_sf"/>
</dbReference>
<evidence type="ECO:0000256" key="2">
    <source>
        <dbReference type="ARBA" id="ARBA00009748"/>
    </source>
</evidence>
<evidence type="ECO:0000259" key="10">
    <source>
        <dbReference type="SMART" id="SM00746"/>
    </source>
</evidence>
<accession>A0AAP0GVC9</accession>
<dbReference type="InterPro" id="IPR036312">
    <property type="entry name" value="Bifun_inhib/LTP/seed_sf"/>
</dbReference>
<keyword evidence="6" id="KW-0687">Ribonucleoprotein</keyword>
<comment type="similarity">
    <text evidence="1">Belongs to the eukaryotic ribosomal protein eL24 family.</text>
</comment>
<dbReference type="Gene3D" id="6.10.250.1270">
    <property type="match status" value="1"/>
</dbReference>
<evidence type="ECO:0000256" key="3">
    <source>
        <dbReference type="ARBA" id="ARBA00022448"/>
    </source>
</evidence>
<dbReference type="InterPro" id="IPR056366">
    <property type="entry name" value="Ribosomal_eL24"/>
</dbReference>
<dbReference type="SMART" id="SM00499">
    <property type="entry name" value="AAI"/>
    <property type="match status" value="1"/>
</dbReference>
<dbReference type="CDD" id="cd00472">
    <property type="entry name" value="Ribosomal_L24e_L24"/>
    <property type="match status" value="1"/>
</dbReference>
<dbReference type="FunFam" id="2.30.170.20:FF:000003">
    <property type="entry name" value="60S ribosomal protein L24"/>
    <property type="match status" value="1"/>
</dbReference>
<dbReference type="PANTHER" id="PTHR10792:SF51">
    <property type="entry name" value="LARGE RIBOSOMAL SUBUNIT PROTEIN EL24Y-RELATED"/>
    <property type="match status" value="1"/>
</dbReference>
<gene>
    <name evidence="11" type="ORF">SSX86_017081</name>
</gene>
<feature type="compositionally biased region" description="Basic and acidic residues" evidence="8">
    <location>
        <begin position="170"/>
        <end position="184"/>
    </location>
</feature>
<evidence type="ECO:0000256" key="4">
    <source>
        <dbReference type="ARBA" id="ARBA00022980"/>
    </source>
</evidence>
<evidence type="ECO:0000259" key="9">
    <source>
        <dbReference type="SMART" id="SM00499"/>
    </source>
</evidence>
<evidence type="ECO:0000256" key="6">
    <source>
        <dbReference type="ARBA" id="ARBA00023274"/>
    </source>
</evidence>
<dbReference type="SUPFAM" id="SSF57716">
    <property type="entry name" value="Glucocorticoid receptor-like (DNA-binding domain)"/>
    <property type="match status" value="1"/>
</dbReference>
<evidence type="ECO:0000256" key="1">
    <source>
        <dbReference type="ARBA" id="ARBA00005647"/>
    </source>
</evidence>
<keyword evidence="5 7" id="KW-0446">Lipid-binding</keyword>
<feature type="compositionally biased region" description="Low complexity" evidence="8">
    <location>
        <begin position="185"/>
        <end position="198"/>
    </location>
</feature>
<dbReference type="GO" id="GO:0022625">
    <property type="term" value="C:cytosolic large ribosomal subunit"/>
    <property type="evidence" value="ECO:0007669"/>
    <property type="project" value="TreeGrafter"/>
</dbReference>
<feature type="region of interest" description="Disordered" evidence="8">
    <location>
        <begin position="170"/>
        <end position="207"/>
    </location>
</feature>
<keyword evidence="12" id="KW-1185">Reference proteome</keyword>
<dbReference type="InterPro" id="IPR016140">
    <property type="entry name" value="Bifunc_inhib/LTP/seed_store"/>
</dbReference>
<organism evidence="11 12">
    <name type="scientific">Deinandra increscens subsp. villosa</name>
    <dbReference type="NCBI Taxonomy" id="3103831"/>
    <lineage>
        <taxon>Eukaryota</taxon>
        <taxon>Viridiplantae</taxon>
        <taxon>Streptophyta</taxon>
        <taxon>Embryophyta</taxon>
        <taxon>Tracheophyta</taxon>
        <taxon>Spermatophyta</taxon>
        <taxon>Magnoliopsida</taxon>
        <taxon>eudicotyledons</taxon>
        <taxon>Gunneridae</taxon>
        <taxon>Pentapetalae</taxon>
        <taxon>asterids</taxon>
        <taxon>campanulids</taxon>
        <taxon>Asterales</taxon>
        <taxon>Asteraceae</taxon>
        <taxon>Asteroideae</taxon>
        <taxon>Heliantheae alliance</taxon>
        <taxon>Madieae</taxon>
        <taxon>Madiinae</taxon>
        <taxon>Deinandra</taxon>
    </lineage>
</organism>
<dbReference type="GO" id="GO:0008289">
    <property type="term" value="F:lipid binding"/>
    <property type="evidence" value="ECO:0007669"/>
    <property type="project" value="UniProtKB-KW"/>
</dbReference>
<feature type="domain" description="TRASH" evidence="10">
    <location>
        <begin position="57"/>
        <end position="95"/>
    </location>
</feature>
<evidence type="ECO:0000313" key="11">
    <source>
        <dbReference type="EMBL" id="KAK9063211.1"/>
    </source>
</evidence>
<evidence type="ECO:0000256" key="7">
    <source>
        <dbReference type="RuleBase" id="RU000628"/>
    </source>
</evidence>
<dbReference type="InterPro" id="IPR000988">
    <property type="entry name" value="Ribosomal_eL24-rel_N"/>
</dbReference>
<dbReference type="SUPFAM" id="SSF47699">
    <property type="entry name" value="Bifunctional inhibitor/lipid-transfer protein/seed storage 2S albumin"/>
    <property type="match status" value="1"/>
</dbReference>
<comment type="caution">
    <text evidence="11">The sequence shown here is derived from an EMBL/GenBank/DDBJ whole genome shotgun (WGS) entry which is preliminary data.</text>
</comment>
<dbReference type="GO" id="GO:0003729">
    <property type="term" value="F:mRNA binding"/>
    <property type="evidence" value="ECO:0007669"/>
    <property type="project" value="TreeGrafter"/>
</dbReference>
<name>A0AAP0GVC9_9ASTR</name>
<dbReference type="InterPro" id="IPR000528">
    <property type="entry name" value="Plant_nsLTP"/>
</dbReference>
<dbReference type="PANTHER" id="PTHR10792">
    <property type="entry name" value="60S RIBOSOMAL PROTEIN L24"/>
    <property type="match status" value="1"/>
</dbReference>
<sequence>MSSKELILGVIGKGDRLHFWHERWIVEKLAKVFPTLIAVHSNQVNNTFLCVYRTELCRFSGQKIYPGRGIRFIRSDSQVFLFANSKCKRYFHNKLKPSKLTWTAMFRKQHKKDNAQEAVKKRRRATKKPYSRAIVGATLEVIQKKRSEKPEVRDAAREAALREIKERIKKTKDEKKAKKAEVVSKQKTQTKGGNAPKGKGPKLGGGGGKLKGGLKAVTGGWLLVMVVFWVVSKSKSSASVDCVTVTTLISTCSAFVTYGSPDPYPGSPCCDAVSSLNNLGDSEENRRSLCMCMMGVITTYNPNATAIATLPGFCGVSLGFTIDPNTDCN</sequence>
<dbReference type="AlphaFoldDB" id="A0AAP0GVC9"/>
<protein>
    <recommendedName>
        <fullName evidence="7">Non-specific lipid-transfer protein</fullName>
    </recommendedName>
</protein>
<reference evidence="11 12" key="1">
    <citation type="submission" date="2024-04" db="EMBL/GenBank/DDBJ databases">
        <title>The reference genome of an endangered Asteraceae, Deinandra increscens subsp. villosa, native to the Central Coast of California.</title>
        <authorList>
            <person name="Guilliams M."/>
            <person name="Hasenstab-Lehman K."/>
            <person name="Meyer R."/>
            <person name="Mcevoy S."/>
        </authorList>
    </citation>
    <scope>NUCLEOTIDE SEQUENCE [LARGE SCALE GENOMIC DNA]</scope>
    <source>
        <tissue evidence="11">Leaf</tissue>
    </source>
</reference>
<keyword evidence="3 7" id="KW-0813">Transport</keyword>
<dbReference type="PRINTS" id="PR00382">
    <property type="entry name" value="LIPIDTRNSFER"/>
</dbReference>
<dbReference type="EMBL" id="JBCNJP010000018">
    <property type="protein sequence ID" value="KAK9063211.1"/>
    <property type="molecule type" value="Genomic_DNA"/>
</dbReference>
<evidence type="ECO:0000256" key="8">
    <source>
        <dbReference type="SAM" id="MobiDB-lite"/>
    </source>
</evidence>
<dbReference type="Gene3D" id="1.10.110.10">
    <property type="entry name" value="Plant lipid-transfer and hydrophobic proteins"/>
    <property type="match status" value="1"/>
</dbReference>
<dbReference type="Pfam" id="PF00234">
    <property type="entry name" value="Tryp_alpha_amyl"/>
    <property type="match status" value="1"/>
</dbReference>
<dbReference type="InterPro" id="IPR023442">
    <property type="entry name" value="Ribosomal_eL24_CS"/>
</dbReference>
<dbReference type="Pfam" id="PF01246">
    <property type="entry name" value="Ribosomal_L24e"/>
    <property type="match status" value="1"/>
</dbReference>
<dbReference type="InterPro" id="IPR011017">
    <property type="entry name" value="TRASH_dom"/>
</dbReference>